<name>B8BTY6_THAPS</name>
<accession>B8BTY6</accession>
<dbReference type="GeneID" id="7446495"/>
<dbReference type="InParanoid" id="B8BTY6"/>
<dbReference type="eggNOG" id="ENOG502T9T4">
    <property type="taxonomic scope" value="Eukaryota"/>
</dbReference>
<organism evidence="1 2">
    <name type="scientific">Thalassiosira pseudonana</name>
    <name type="common">Marine diatom</name>
    <name type="synonym">Cyclotella nana</name>
    <dbReference type="NCBI Taxonomy" id="35128"/>
    <lineage>
        <taxon>Eukaryota</taxon>
        <taxon>Sar</taxon>
        <taxon>Stramenopiles</taxon>
        <taxon>Ochrophyta</taxon>
        <taxon>Bacillariophyta</taxon>
        <taxon>Coscinodiscophyceae</taxon>
        <taxon>Thalassiosirophycidae</taxon>
        <taxon>Thalassiosirales</taxon>
        <taxon>Thalassiosiraceae</taxon>
        <taxon>Thalassiosira</taxon>
    </lineage>
</organism>
<sequence length="186" mass="20164">MAMSGWFGSRGFVSSLVGGISGTANGLLNIVPETWIVSRLKKSLSDVERVEFEQQFPDRDGVGFAESMKWMNEDGCDGCGSEFVNLVCEKTGVTSRDDGVAKDIAVCLGSQEDLGMRYAIDIPAQKEVLLWHGTNDKMISISGSEYLASMIPNSTLTEVELGTHHGTMFFFPKGVIKALNKISGEV</sequence>
<evidence type="ECO:0000313" key="2">
    <source>
        <dbReference type="Proteomes" id="UP000001449"/>
    </source>
</evidence>
<protein>
    <submittedName>
        <fullName evidence="1">Uncharacterized protein</fullName>
    </submittedName>
</protein>
<reference evidence="1 2" key="2">
    <citation type="journal article" date="2008" name="Nature">
        <title>The Phaeodactylum genome reveals the evolutionary history of diatom genomes.</title>
        <authorList>
            <person name="Bowler C."/>
            <person name="Allen A.E."/>
            <person name="Badger J.H."/>
            <person name="Grimwood J."/>
            <person name="Jabbari K."/>
            <person name="Kuo A."/>
            <person name="Maheswari U."/>
            <person name="Martens C."/>
            <person name="Maumus F."/>
            <person name="Otillar R.P."/>
            <person name="Rayko E."/>
            <person name="Salamov A."/>
            <person name="Vandepoele K."/>
            <person name="Beszteri B."/>
            <person name="Gruber A."/>
            <person name="Heijde M."/>
            <person name="Katinka M."/>
            <person name="Mock T."/>
            <person name="Valentin K."/>
            <person name="Verret F."/>
            <person name="Berges J.A."/>
            <person name="Brownlee C."/>
            <person name="Cadoret J.P."/>
            <person name="Chiovitti A."/>
            <person name="Choi C.J."/>
            <person name="Coesel S."/>
            <person name="De Martino A."/>
            <person name="Detter J.C."/>
            <person name="Durkin C."/>
            <person name="Falciatore A."/>
            <person name="Fournet J."/>
            <person name="Haruta M."/>
            <person name="Huysman M.J."/>
            <person name="Jenkins B.D."/>
            <person name="Jiroutova K."/>
            <person name="Jorgensen R.E."/>
            <person name="Joubert Y."/>
            <person name="Kaplan A."/>
            <person name="Kroger N."/>
            <person name="Kroth P.G."/>
            <person name="La Roche J."/>
            <person name="Lindquist E."/>
            <person name="Lommer M."/>
            <person name="Martin-Jezequel V."/>
            <person name="Lopez P.J."/>
            <person name="Lucas S."/>
            <person name="Mangogna M."/>
            <person name="McGinnis K."/>
            <person name="Medlin L.K."/>
            <person name="Montsant A."/>
            <person name="Oudot-Le Secq M.P."/>
            <person name="Napoli C."/>
            <person name="Obornik M."/>
            <person name="Parker M.S."/>
            <person name="Petit J.L."/>
            <person name="Porcel B.M."/>
            <person name="Poulsen N."/>
            <person name="Robison M."/>
            <person name="Rychlewski L."/>
            <person name="Rynearson T.A."/>
            <person name="Schmutz J."/>
            <person name="Shapiro H."/>
            <person name="Siaut M."/>
            <person name="Stanley M."/>
            <person name="Sussman M.R."/>
            <person name="Taylor A.R."/>
            <person name="Vardi A."/>
            <person name="von Dassow P."/>
            <person name="Vyverman W."/>
            <person name="Willis A."/>
            <person name="Wyrwicz L.S."/>
            <person name="Rokhsar D.S."/>
            <person name="Weissenbach J."/>
            <person name="Armbrust E.V."/>
            <person name="Green B.R."/>
            <person name="Van de Peer Y."/>
            <person name="Grigoriev I.V."/>
        </authorList>
    </citation>
    <scope>NUCLEOTIDE SEQUENCE [LARGE SCALE GENOMIC DNA]</scope>
    <source>
        <strain evidence="1 2">CCMP1335</strain>
    </source>
</reference>
<dbReference type="PaxDb" id="35128-Thaps2293"/>
<dbReference type="EMBL" id="CM000639">
    <property type="protein sequence ID" value="EED95184.1"/>
    <property type="molecule type" value="Genomic_DNA"/>
</dbReference>
<proteinExistence type="predicted"/>
<dbReference type="Proteomes" id="UP000001449">
    <property type="component" value="Chromosome 2"/>
</dbReference>
<gene>
    <name evidence="1" type="ORF">THAPSDRAFT_2293</name>
</gene>
<dbReference type="AlphaFoldDB" id="B8BTY6"/>
<dbReference type="RefSeq" id="XP_002287741.1">
    <property type="nucleotide sequence ID" value="XM_002287705.1"/>
</dbReference>
<dbReference type="InterPro" id="IPR029058">
    <property type="entry name" value="AB_hydrolase_fold"/>
</dbReference>
<evidence type="ECO:0000313" key="1">
    <source>
        <dbReference type="EMBL" id="EED95184.1"/>
    </source>
</evidence>
<dbReference type="HOGENOM" id="CLU_1457290_0_0_1"/>
<reference evidence="1 2" key="1">
    <citation type="journal article" date="2004" name="Science">
        <title>The genome of the diatom Thalassiosira pseudonana: ecology, evolution, and metabolism.</title>
        <authorList>
            <person name="Armbrust E.V."/>
            <person name="Berges J.A."/>
            <person name="Bowler C."/>
            <person name="Green B.R."/>
            <person name="Martinez D."/>
            <person name="Putnam N.H."/>
            <person name="Zhou S."/>
            <person name="Allen A.E."/>
            <person name="Apt K.E."/>
            <person name="Bechner M."/>
            <person name="Brzezinski M.A."/>
            <person name="Chaal B.K."/>
            <person name="Chiovitti A."/>
            <person name="Davis A.K."/>
            <person name="Demarest M.S."/>
            <person name="Detter J.C."/>
            <person name="Glavina T."/>
            <person name="Goodstein D."/>
            <person name="Hadi M.Z."/>
            <person name="Hellsten U."/>
            <person name="Hildebrand M."/>
            <person name="Jenkins B.D."/>
            <person name="Jurka J."/>
            <person name="Kapitonov V.V."/>
            <person name="Kroger N."/>
            <person name="Lau W.W."/>
            <person name="Lane T.W."/>
            <person name="Larimer F.W."/>
            <person name="Lippmeier J.C."/>
            <person name="Lucas S."/>
            <person name="Medina M."/>
            <person name="Montsant A."/>
            <person name="Obornik M."/>
            <person name="Parker M.S."/>
            <person name="Palenik B."/>
            <person name="Pazour G.J."/>
            <person name="Richardson P.M."/>
            <person name="Rynearson T.A."/>
            <person name="Saito M.A."/>
            <person name="Schwartz D.C."/>
            <person name="Thamatrakoln K."/>
            <person name="Valentin K."/>
            <person name="Vardi A."/>
            <person name="Wilkerson F.P."/>
            <person name="Rokhsar D.S."/>
        </authorList>
    </citation>
    <scope>NUCLEOTIDE SEQUENCE [LARGE SCALE GENOMIC DNA]</scope>
    <source>
        <strain evidence="1 2">CCMP1335</strain>
    </source>
</reference>
<dbReference type="KEGG" id="tps:THAPSDRAFT_2293"/>
<keyword evidence="2" id="KW-1185">Reference proteome</keyword>
<dbReference type="Gene3D" id="3.40.50.1820">
    <property type="entry name" value="alpha/beta hydrolase"/>
    <property type="match status" value="1"/>
</dbReference>
<dbReference type="SUPFAM" id="SSF53474">
    <property type="entry name" value="alpha/beta-Hydrolases"/>
    <property type="match status" value="1"/>
</dbReference>